<dbReference type="STRING" id="2903.R1DE15"/>
<dbReference type="Proteomes" id="UP000013827">
    <property type="component" value="Unassembled WGS sequence"/>
</dbReference>
<dbReference type="RefSeq" id="XP_005785631.1">
    <property type="nucleotide sequence ID" value="XM_005785574.1"/>
</dbReference>
<evidence type="ECO:0000313" key="2">
    <source>
        <dbReference type="EnsemblProtists" id="EOD33202"/>
    </source>
</evidence>
<evidence type="ECO:0000259" key="1">
    <source>
        <dbReference type="Pfam" id="PF00134"/>
    </source>
</evidence>
<dbReference type="EnsemblProtists" id="EOD33202">
    <property type="protein sequence ID" value="EOD33202"/>
    <property type="gene ID" value="EMIHUDRAFT_60845"/>
</dbReference>
<dbReference type="KEGG" id="ehx:EMIHUDRAFT_60845"/>
<dbReference type="HOGENOM" id="CLU_2929929_0_0_1"/>
<sequence length="61" mass="7104">MWAILWDWLSVVSHKFKFVPRSLQLACDFMRRYLGVVDVARERLQLVGIGALCLACKHEEV</sequence>
<dbReference type="InterPro" id="IPR036915">
    <property type="entry name" value="Cyclin-like_sf"/>
</dbReference>
<dbReference type="InterPro" id="IPR006671">
    <property type="entry name" value="Cyclin_N"/>
</dbReference>
<reference evidence="2" key="2">
    <citation type="submission" date="2024-10" db="UniProtKB">
        <authorList>
            <consortium name="EnsemblProtists"/>
        </authorList>
    </citation>
    <scope>IDENTIFICATION</scope>
</reference>
<dbReference type="PaxDb" id="2903-EOD33202"/>
<keyword evidence="3" id="KW-1185">Reference proteome</keyword>
<feature type="domain" description="Cyclin N-terminal" evidence="1">
    <location>
        <begin position="2"/>
        <end position="61"/>
    </location>
</feature>
<dbReference type="eggNOG" id="KOG0653">
    <property type="taxonomic scope" value="Eukaryota"/>
</dbReference>
<protein>
    <recommendedName>
        <fullName evidence="1">Cyclin N-terminal domain-containing protein</fullName>
    </recommendedName>
</protein>
<evidence type="ECO:0000313" key="3">
    <source>
        <dbReference type="Proteomes" id="UP000013827"/>
    </source>
</evidence>
<dbReference type="GeneID" id="17278473"/>
<organism evidence="2 3">
    <name type="scientific">Emiliania huxleyi (strain CCMP1516)</name>
    <dbReference type="NCBI Taxonomy" id="280463"/>
    <lineage>
        <taxon>Eukaryota</taxon>
        <taxon>Haptista</taxon>
        <taxon>Haptophyta</taxon>
        <taxon>Prymnesiophyceae</taxon>
        <taxon>Isochrysidales</taxon>
        <taxon>Noelaerhabdaceae</taxon>
        <taxon>Emiliania</taxon>
    </lineage>
</organism>
<dbReference type="SUPFAM" id="SSF47954">
    <property type="entry name" value="Cyclin-like"/>
    <property type="match status" value="1"/>
</dbReference>
<name>A0A0D3KBR7_EMIH1</name>
<dbReference type="AlphaFoldDB" id="A0A0D3KBR7"/>
<dbReference type="Pfam" id="PF00134">
    <property type="entry name" value="Cyclin_N"/>
    <property type="match status" value="1"/>
</dbReference>
<dbReference type="Gene3D" id="1.10.472.10">
    <property type="entry name" value="Cyclin-like"/>
    <property type="match status" value="1"/>
</dbReference>
<reference evidence="3" key="1">
    <citation type="journal article" date="2013" name="Nature">
        <title>Pan genome of the phytoplankton Emiliania underpins its global distribution.</title>
        <authorList>
            <person name="Read B.A."/>
            <person name="Kegel J."/>
            <person name="Klute M.J."/>
            <person name="Kuo A."/>
            <person name="Lefebvre S.C."/>
            <person name="Maumus F."/>
            <person name="Mayer C."/>
            <person name="Miller J."/>
            <person name="Monier A."/>
            <person name="Salamov A."/>
            <person name="Young J."/>
            <person name="Aguilar M."/>
            <person name="Claverie J.M."/>
            <person name="Frickenhaus S."/>
            <person name="Gonzalez K."/>
            <person name="Herman E.K."/>
            <person name="Lin Y.C."/>
            <person name="Napier J."/>
            <person name="Ogata H."/>
            <person name="Sarno A.F."/>
            <person name="Shmutz J."/>
            <person name="Schroeder D."/>
            <person name="de Vargas C."/>
            <person name="Verret F."/>
            <person name="von Dassow P."/>
            <person name="Valentin K."/>
            <person name="Van de Peer Y."/>
            <person name="Wheeler G."/>
            <person name="Dacks J.B."/>
            <person name="Delwiche C.F."/>
            <person name="Dyhrman S.T."/>
            <person name="Glockner G."/>
            <person name="John U."/>
            <person name="Richards T."/>
            <person name="Worden A.Z."/>
            <person name="Zhang X."/>
            <person name="Grigoriev I.V."/>
            <person name="Allen A.E."/>
            <person name="Bidle K."/>
            <person name="Borodovsky M."/>
            <person name="Bowler C."/>
            <person name="Brownlee C."/>
            <person name="Cock J.M."/>
            <person name="Elias M."/>
            <person name="Gladyshev V.N."/>
            <person name="Groth M."/>
            <person name="Guda C."/>
            <person name="Hadaegh A."/>
            <person name="Iglesias-Rodriguez M.D."/>
            <person name="Jenkins J."/>
            <person name="Jones B.M."/>
            <person name="Lawson T."/>
            <person name="Leese F."/>
            <person name="Lindquist E."/>
            <person name="Lobanov A."/>
            <person name="Lomsadze A."/>
            <person name="Malik S.B."/>
            <person name="Marsh M.E."/>
            <person name="Mackinder L."/>
            <person name="Mock T."/>
            <person name="Mueller-Roeber B."/>
            <person name="Pagarete A."/>
            <person name="Parker M."/>
            <person name="Probert I."/>
            <person name="Quesneville H."/>
            <person name="Raines C."/>
            <person name="Rensing S.A."/>
            <person name="Riano-Pachon D.M."/>
            <person name="Richier S."/>
            <person name="Rokitta S."/>
            <person name="Shiraiwa Y."/>
            <person name="Soanes D.M."/>
            <person name="van der Giezen M."/>
            <person name="Wahlund T.M."/>
            <person name="Williams B."/>
            <person name="Wilson W."/>
            <person name="Wolfe G."/>
            <person name="Wurch L.L."/>
        </authorList>
    </citation>
    <scope>NUCLEOTIDE SEQUENCE</scope>
</reference>
<accession>A0A0D3KBR7</accession>
<proteinExistence type="predicted"/>